<evidence type="ECO:0000259" key="12">
    <source>
        <dbReference type="Pfam" id="PF01467"/>
    </source>
</evidence>
<dbReference type="InterPro" id="IPR014729">
    <property type="entry name" value="Rossmann-like_a/b/a_fold"/>
</dbReference>
<proteinExistence type="inferred from homology"/>
<dbReference type="AlphaFoldDB" id="A0AAE2VVU0"/>
<evidence type="ECO:0000256" key="2">
    <source>
        <dbReference type="ARBA" id="ARBA00010101"/>
    </source>
</evidence>
<evidence type="ECO:0000256" key="10">
    <source>
        <dbReference type="ARBA" id="ARBA00024221"/>
    </source>
</evidence>
<sequence length="131" mass="15076">MRGRPARVMLTYGRFDMLHQDHLRFLRQISAMGHELIVGCASDALAAQSGYPCARSFEERRGMLESCRFVSRVIAETDPNQKRTDIVNYNVSAIVLGKYQYGQLDHLQDIAQIVYLPRLAPRKIREFVKFS</sequence>
<dbReference type="EMBL" id="JAFBRM010000001">
    <property type="protein sequence ID" value="MBM1712684.1"/>
    <property type="molecule type" value="Genomic_DNA"/>
</dbReference>
<protein>
    <recommendedName>
        <fullName evidence="10">ethanolamine-phosphate cytidylyltransferase</fullName>
        <ecNumber evidence="10">2.7.7.14</ecNumber>
    </recommendedName>
    <alternativeName>
        <fullName evidence="11">CTP:phosphoethanolamine cytidylyltransferase</fullName>
    </alternativeName>
</protein>
<keyword evidence="4" id="KW-0808">Transferase</keyword>
<evidence type="ECO:0000256" key="8">
    <source>
        <dbReference type="ARBA" id="ARBA00023264"/>
    </source>
</evidence>
<dbReference type="RefSeq" id="WP_203241299.1">
    <property type="nucleotide sequence ID" value="NZ_JAFBRH010000001.1"/>
</dbReference>
<name>A0AAE2VVU0_9RHOB</name>
<evidence type="ECO:0000256" key="6">
    <source>
        <dbReference type="ARBA" id="ARBA00023098"/>
    </source>
</evidence>
<evidence type="ECO:0000256" key="1">
    <source>
        <dbReference type="ARBA" id="ARBA00005189"/>
    </source>
</evidence>
<evidence type="ECO:0000256" key="5">
    <source>
        <dbReference type="ARBA" id="ARBA00022695"/>
    </source>
</evidence>
<comment type="similarity">
    <text evidence="2">Belongs to the cytidylyltransferase family.</text>
</comment>
<accession>A0AAE2VVU0</accession>
<dbReference type="Gene3D" id="3.40.50.620">
    <property type="entry name" value="HUPs"/>
    <property type="match status" value="1"/>
</dbReference>
<dbReference type="NCBIfam" id="TIGR00125">
    <property type="entry name" value="cyt_tran_rel"/>
    <property type="match status" value="1"/>
</dbReference>
<dbReference type="PANTHER" id="PTHR45780">
    <property type="entry name" value="ETHANOLAMINE-PHOSPHATE CYTIDYLYLTRANSFERASE"/>
    <property type="match status" value="1"/>
</dbReference>
<evidence type="ECO:0000256" key="7">
    <source>
        <dbReference type="ARBA" id="ARBA00023209"/>
    </source>
</evidence>
<dbReference type="Proteomes" id="UP000732193">
    <property type="component" value="Unassembled WGS sequence"/>
</dbReference>
<comment type="pathway">
    <text evidence="1">Lipid metabolism.</text>
</comment>
<evidence type="ECO:0000256" key="9">
    <source>
        <dbReference type="ARBA" id="ARBA00024191"/>
    </source>
</evidence>
<dbReference type="SUPFAM" id="SSF52374">
    <property type="entry name" value="Nucleotidylyl transferase"/>
    <property type="match status" value="1"/>
</dbReference>
<evidence type="ECO:0000313" key="13">
    <source>
        <dbReference type="EMBL" id="MBM1712684.1"/>
    </source>
</evidence>
<reference evidence="13 14" key="1">
    <citation type="submission" date="2021-01" db="EMBL/GenBank/DDBJ databases">
        <title>Diatom-associated Roseobacters Show Island Model of Population Structure.</title>
        <authorList>
            <person name="Qu L."/>
            <person name="Feng X."/>
            <person name="Chen Y."/>
            <person name="Li L."/>
            <person name="Wang X."/>
            <person name="Hu Z."/>
            <person name="Wang H."/>
            <person name="Luo H."/>
        </authorList>
    </citation>
    <scope>NUCLEOTIDE SEQUENCE [LARGE SCALE GENOMIC DNA]</scope>
    <source>
        <strain evidence="13 14">TR60-84</strain>
    </source>
</reference>
<keyword evidence="8" id="KW-1208">Phospholipid metabolism</keyword>
<dbReference type="InterPro" id="IPR004821">
    <property type="entry name" value="Cyt_trans-like"/>
</dbReference>
<gene>
    <name evidence="13" type="ORF">JQV55_03830</name>
</gene>
<dbReference type="InterPro" id="IPR044608">
    <property type="entry name" value="Ect1/PCYT2"/>
</dbReference>
<organism evidence="13 14">
    <name type="scientific">Sulfitobacter geojensis</name>
    <dbReference type="NCBI Taxonomy" id="1342299"/>
    <lineage>
        <taxon>Bacteria</taxon>
        <taxon>Pseudomonadati</taxon>
        <taxon>Pseudomonadota</taxon>
        <taxon>Alphaproteobacteria</taxon>
        <taxon>Rhodobacterales</taxon>
        <taxon>Roseobacteraceae</taxon>
        <taxon>Sulfitobacter</taxon>
    </lineage>
</organism>
<evidence type="ECO:0000256" key="4">
    <source>
        <dbReference type="ARBA" id="ARBA00022679"/>
    </source>
</evidence>
<comment type="caution">
    <text evidence="13">The sequence shown here is derived from an EMBL/GenBank/DDBJ whole genome shotgun (WGS) entry which is preliminary data.</text>
</comment>
<evidence type="ECO:0000256" key="3">
    <source>
        <dbReference type="ARBA" id="ARBA00022516"/>
    </source>
</evidence>
<dbReference type="Pfam" id="PF01467">
    <property type="entry name" value="CTP_transf_like"/>
    <property type="match status" value="1"/>
</dbReference>
<keyword evidence="5 13" id="KW-0548">Nucleotidyltransferase</keyword>
<feature type="domain" description="Cytidyltransferase-like" evidence="12">
    <location>
        <begin position="10"/>
        <end position="113"/>
    </location>
</feature>
<keyword evidence="7" id="KW-0594">Phospholipid biosynthesis</keyword>
<dbReference type="GO" id="GO:0005737">
    <property type="term" value="C:cytoplasm"/>
    <property type="evidence" value="ECO:0007669"/>
    <property type="project" value="TreeGrafter"/>
</dbReference>
<keyword evidence="3" id="KW-0444">Lipid biosynthesis</keyword>
<evidence type="ECO:0000313" key="14">
    <source>
        <dbReference type="Proteomes" id="UP000732193"/>
    </source>
</evidence>
<keyword evidence="14" id="KW-1185">Reference proteome</keyword>
<dbReference type="EC" id="2.7.7.14" evidence="10"/>
<dbReference type="GO" id="GO:0006646">
    <property type="term" value="P:phosphatidylethanolamine biosynthetic process"/>
    <property type="evidence" value="ECO:0007669"/>
    <property type="project" value="InterPro"/>
</dbReference>
<comment type="pathway">
    <text evidence="9">Phospholipid metabolism; phosphatidylethanolamine biosynthesis; phosphatidylethanolamine from ethanolamine: step 2/3.</text>
</comment>
<dbReference type="GO" id="GO:0004306">
    <property type="term" value="F:ethanolamine-phosphate cytidylyltransferase activity"/>
    <property type="evidence" value="ECO:0007669"/>
    <property type="project" value="UniProtKB-EC"/>
</dbReference>
<evidence type="ECO:0000256" key="11">
    <source>
        <dbReference type="ARBA" id="ARBA00031473"/>
    </source>
</evidence>
<dbReference type="PANTHER" id="PTHR45780:SF2">
    <property type="entry name" value="ETHANOLAMINE-PHOSPHATE CYTIDYLYLTRANSFERASE"/>
    <property type="match status" value="1"/>
</dbReference>
<keyword evidence="6" id="KW-0443">Lipid metabolism</keyword>